<dbReference type="KEGG" id="scad:DN051_19220"/>
<dbReference type="InterPro" id="IPR047676">
    <property type="entry name" value="FxLYD_dom"/>
</dbReference>
<keyword evidence="2" id="KW-1185">Reference proteome</keyword>
<evidence type="ECO:0000313" key="1">
    <source>
        <dbReference type="EMBL" id="AWW42545.1"/>
    </source>
</evidence>
<gene>
    <name evidence="1" type="ORF">DN051_19220</name>
</gene>
<sequence length="157" mass="15638">MVATMVVAVGGGIAGCTDENTPSGRVGDAASAASSAAAAASSAASRATDVWASATAKAGQKIEDIKGGVDVTKDVTLAAPKTADGRTTVEVTARNTTDSSKTFAVQVNFTNQSGDLRDAVVVTVSDVPAGQSGKATARSTHELPAQVKADVARAVRY</sequence>
<accession>A0A2Z4JBR9</accession>
<reference evidence="1 2" key="1">
    <citation type="journal article" date="2019" name="Int. J. Syst. Evol. Microbiol.">
        <title>Streptomyces cadmiisoli sp. nov., a novel actinomycete isolated from cadmium-contaminated soil.</title>
        <authorList>
            <person name="Li K."/>
            <person name="Tang X."/>
            <person name="Zhao J."/>
            <person name="Guo Y."/>
            <person name="Tang Y."/>
            <person name="Gao J."/>
        </authorList>
    </citation>
    <scope>NUCLEOTIDE SEQUENCE [LARGE SCALE GENOMIC DNA]</scope>
    <source>
        <strain evidence="1 2">ZFG47</strain>
    </source>
</reference>
<evidence type="ECO:0000313" key="2">
    <source>
        <dbReference type="Proteomes" id="UP000249616"/>
    </source>
</evidence>
<organism evidence="1 2">
    <name type="scientific">Streptomyces cadmiisoli</name>
    <dbReference type="NCBI Taxonomy" id="2184053"/>
    <lineage>
        <taxon>Bacteria</taxon>
        <taxon>Bacillati</taxon>
        <taxon>Actinomycetota</taxon>
        <taxon>Actinomycetes</taxon>
        <taxon>Kitasatosporales</taxon>
        <taxon>Streptomycetaceae</taxon>
        <taxon>Streptomyces</taxon>
        <taxon>Streptomyces aurantiacus group</taxon>
    </lineage>
</organism>
<name>A0A2Z4JBR9_9ACTN</name>
<protein>
    <submittedName>
        <fullName evidence="1">Uncharacterized protein</fullName>
    </submittedName>
</protein>
<dbReference type="Proteomes" id="UP000249616">
    <property type="component" value="Chromosome"/>
</dbReference>
<dbReference type="NCBIfam" id="NF038353">
    <property type="entry name" value="FxLYD_dom"/>
    <property type="match status" value="1"/>
</dbReference>
<dbReference type="AlphaFoldDB" id="A0A2Z4JBR9"/>
<dbReference type="EMBL" id="CP030073">
    <property type="protein sequence ID" value="AWW42545.1"/>
    <property type="molecule type" value="Genomic_DNA"/>
</dbReference>
<proteinExistence type="predicted"/>